<name>A0ABW2V6T5_9BACL</name>
<evidence type="ECO:0000313" key="2">
    <source>
        <dbReference type="Proteomes" id="UP001596528"/>
    </source>
</evidence>
<dbReference type="GO" id="GO:0008233">
    <property type="term" value="F:peptidase activity"/>
    <property type="evidence" value="ECO:0007669"/>
    <property type="project" value="UniProtKB-KW"/>
</dbReference>
<accession>A0ABW2V6T5</accession>
<sequence length="170" mass="17844">MSGRDFLKKLDERGLAEFLREWRQSLAKPEEIAYLCVGTDRSTGDALGPLVGSGLAAAGIGPVIGTLEAPCDADNLLDRLRELPEGYSVVAIDACLGHPSSVGKFVAYRGPLEPGRSLGRGFPPIGDCSVAGVVNAEGAKPYAVLQQTSLYRVMGMAEAIVRAVVSAVKD</sequence>
<dbReference type="NCBIfam" id="TIGR02841">
    <property type="entry name" value="spore_YyaC"/>
    <property type="match status" value="1"/>
</dbReference>
<keyword evidence="2" id="KW-1185">Reference proteome</keyword>
<comment type="caution">
    <text evidence="1">The sequence shown here is derived from an EMBL/GenBank/DDBJ whole genome shotgun (WGS) entry which is preliminary data.</text>
</comment>
<reference evidence="2" key="1">
    <citation type="journal article" date="2019" name="Int. J. Syst. Evol. Microbiol.">
        <title>The Global Catalogue of Microorganisms (GCM) 10K type strain sequencing project: providing services to taxonomists for standard genome sequencing and annotation.</title>
        <authorList>
            <consortium name="The Broad Institute Genomics Platform"/>
            <consortium name="The Broad Institute Genome Sequencing Center for Infectious Disease"/>
            <person name="Wu L."/>
            <person name="Ma J."/>
        </authorList>
    </citation>
    <scope>NUCLEOTIDE SEQUENCE [LARGE SCALE GENOMIC DNA]</scope>
    <source>
        <strain evidence="2">JCM 18657</strain>
    </source>
</reference>
<proteinExistence type="predicted"/>
<keyword evidence="1" id="KW-0378">Hydrolase</keyword>
<dbReference type="SUPFAM" id="SSF53163">
    <property type="entry name" value="HybD-like"/>
    <property type="match status" value="1"/>
</dbReference>
<organism evidence="1 2">
    <name type="scientific">Paenibacillus thermoaerophilus</name>
    <dbReference type="NCBI Taxonomy" id="1215385"/>
    <lineage>
        <taxon>Bacteria</taxon>
        <taxon>Bacillati</taxon>
        <taxon>Bacillota</taxon>
        <taxon>Bacilli</taxon>
        <taxon>Bacillales</taxon>
        <taxon>Paenibacillaceae</taxon>
        <taxon>Paenibacillus</taxon>
    </lineage>
</organism>
<dbReference type="Proteomes" id="UP001596528">
    <property type="component" value="Unassembled WGS sequence"/>
</dbReference>
<dbReference type="EMBL" id="JBHTGQ010000031">
    <property type="protein sequence ID" value="MFC7750963.1"/>
    <property type="molecule type" value="Genomic_DNA"/>
</dbReference>
<dbReference type="InterPro" id="IPR009665">
    <property type="entry name" value="YyaC"/>
</dbReference>
<dbReference type="GO" id="GO:0006508">
    <property type="term" value="P:proteolysis"/>
    <property type="evidence" value="ECO:0007669"/>
    <property type="project" value="UniProtKB-KW"/>
</dbReference>
<keyword evidence="1" id="KW-0645">Protease</keyword>
<gene>
    <name evidence="1" type="primary">yyaC</name>
    <name evidence="1" type="ORF">ACFQWB_13630</name>
</gene>
<evidence type="ECO:0000313" key="1">
    <source>
        <dbReference type="EMBL" id="MFC7750963.1"/>
    </source>
</evidence>
<dbReference type="RefSeq" id="WP_138789231.1">
    <property type="nucleotide sequence ID" value="NZ_JBHTGQ010000031.1"/>
</dbReference>
<protein>
    <submittedName>
        <fullName evidence="1">Spore protease YyaC</fullName>
    </submittedName>
</protein>
<dbReference type="Pfam" id="PF06866">
    <property type="entry name" value="DUF1256"/>
    <property type="match status" value="1"/>
</dbReference>
<dbReference type="InterPro" id="IPR023430">
    <property type="entry name" value="Pept_HybD-like_dom_sf"/>
</dbReference>